<dbReference type="EMBL" id="MU004525">
    <property type="protein sequence ID" value="KAF2648712.1"/>
    <property type="molecule type" value="Genomic_DNA"/>
</dbReference>
<feature type="compositionally biased region" description="Basic and acidic residues" evidence="1">
    <location>
        <begin position="1"/>
        <end position="13"/>
    </location>
</feature>
<name>A0A6A6SMK2_9PLEO</name>
<keyword evidence="3" id="KW-1185">Reference proteome</keyword>
<dbReference type="AlphaFoldDB" id="A0A6A6SMK2"/>
<dbReference type="Proteomes" id="UP000799324">
    <property type="component" value="Unassembled WGS sequence"/>
</dbReference>
<evidence type="ECO:0000313" key="2">
    <source>
        <dbReference type="EMBL" id="KAF2648712.1"/>
    </source>
</evidence>
<feature type="compositionally biased region" description="Basic and acidic residues" evidence="1">
    <location>
        <begin position="83"/>
        <end position="110"/>
    </location>
</feature>
<proteinExistence type="predicted"/>
<evidence type="ECO:0000256" key="1">
    <source>
        <dbReference type="SAM" id="MobiDB-lite"/>
    </source>
</evidence>
<reference evidence="2" key="1">
    <citation type="journal article" date="2020" name="Stud. Mycol.">
        <title>101 Dothideomycetes genomes: a test case for predicting lifestyles and emergence of pathogens.</title>
        <authorList>
            <person name="Haridas S."/>
            <person name="Albert R."/>
            <person name="Binder M."/>
            <person name="Bloem J."/>
            <person name="Labutti K."/>
            <person name="Salamov A."/>
            <person name="Andreopoulos B."/>
            <person name="Baker S."/>
            <person name="Barry K."/>
            <person name="Bills G."/>
            <person name="Bluhm B."/>
            <person name="Cannon C."/>
            <person name="Castanera R."/>
            <person name="Culley D."/>
            <person name="Daum C."/>
            <person name="Ezra D."/>
            <person name="Gonzalez J."/>
            <person name="Henrissat B."/>
            <person name="Kuo A."/>
            <person name="Liang C."/>
            <person name="Lipzen A."/>
            <person name="Lutzoni F."/>
            <person name="Magnuson J."/>
            <person name="Mondo S."/>
            <person name="Nolan M."/>
            <person name="Ohm R."/>
            <person name="Pangilinan J."/>
            <person name="Park H.-J."/>
            <person name="Ramirez L."/>
            <person name="Alfaro M."/>
            <person name="Sun H."/>
            <person name="Tritt A."/>
            <person name="Yoshinaga Y."/>
            <person name="Zwiers L.-H."/>
            <person name="Turgeon B."/>
            <person name="Goodwin S."/>
            <person name="Spatafora J."/>
            <person name="Crous P."/>
            <person name="Grigoriev I."/>
        </authorList>
    </citation>
    <scope>NUCLEOTIDE SEQUENCE</scope>
    <source>
        <strain evidence="2">CBS 122681</strain>
    </source>
</reference>
<accession>A0A6A6SMK2</accession>
<feature type="region of interest" description="Disordered" evidence="1">
    <location>
        <begin position="77"/>
        <end position="115"/>
    </location>
</feature>
<dbReference type="OrthoDB" id="3684856at2759"/>
<protein>
    <submittedName>
        <fullName evidence="2">Uncharacterized protein</fullName>
    </submittedName>
</protein>
<feature type="region of interest" description="Disordered" evidence="1">
    <location>
        <begin position="1"/>
        <end position="61"/>
    </location>
</feature>
<sequence>MNKDTPEDKEKQIKSSGENDTGPPQYYDSEPSAQPPGYAQGRPSTGLNIRSQYKNASPSGAYQYGESAARVHAVCATSSLSQPEEKSKKSWRERWKDFTTRRSREEKANREANSYQTLWKTDPDFRRHDARGDFSWSSRKWNVMGGDIGIRKSPHGAKKK</sequence>
<organism evidence="2 3">
    <name type="scientific">Lophiostoma macrostomum CBS 122681</name>
    <dbReference type="NCBI Taxonomy" id="1314788"/>
    <lineage>
        <taxon>Eukaryota</taxon>
        <taxon>Fungi</taxon>
        <taxon>Dikarya</taxon>
        <taxon>Ascomycota</taxon>
        <taxon>Pezizomycotina</taxon>
        <taxon>Dothideomycetes</taxon>
        <taxon>Pleosporomycetidae</taxon>
        <taxon>Pleosporales</taxon>
        <taxon>Lophiostomataceae</taxon>
        <taxon>Lophiostoma</taxon>
    </lineage>
</organism>
<gene>
    <name evidence="2" type="ORF">K491DRAFT_684466</name>
</gene>
<evidence type="ECO:0000313" key="3">
    <source>
        <dbReference type="Proteomes" id="UP000799324"/>
    </source>
</evidence>
<feature type="compositionally biased region" description="Polar residues" evidence="1">
    <location>
        <begin position="42"/>
        <end position="60"/>
    </location>
</feature>